<sequence length="343" mass="38773">MNSTDNEYRVLQSWVADQLHTDITHLHWQPLPGDASFRRYFRCNVNEQAYIVALAPPETEKNTEFVAVAELLAAGNIAAPKVFAVDLEYGYLLQSDLGHTLLADVLDDDSADHWYREAMAVLLDCQHLPEADVAKLGAYDRDALALELSYFRVWFVEALLGYDVSDDESAMLDEMFDWVLTNNLSQPTGFVHRDYHSRNIMVVESGLAVIDFQDALSGPVTYDLVSLLRDCYVQWPAAKVDVWVADFYRQLAARAPEKMANVTLAAFKTHLDLMGLQRHIKVLGVFARLAIRDNKTGYLDDLPLVIHYVRSVVSDYPQAAEFLAWFDQALLPLAKQQDWGAAL</sequence>
<evidence type="ECO:0000256" key="1">
    <source>
        <dbReference type="ARBA" id="ARBA00022741"/>
    </source>
</evidence>
<keyword evidence="4" id="KW-0808">Transferase</keyword>
<keyword evidence="1" id="KW-0547">Nucleotide-binding</keyword>
<feature type="domain" description="Aminoglycoside phosphotransferase" evidence="3">
    <location>
        <begin position="28"/>
        <end position="257"/>
    </location>
</feature>
<dbReference type="Pfam" id="PF01636">
    <property type="entry name" value="APH"/>
    <property type="match status" value="1"/>
</dbReference>
<evidence type="ECO:0000256" key="2">
    <source>
        <dbReference type="ARBA" id="ARBA00022840"/>
    </source>
</evidence>
<proteinExistence type="predicted"/>
<keyword evidence="4" id="KW-0418">Kinase</keyword>
<evidence type="ECO:0000313" key="4">
    <source>
        <dbReference type="EMBL" id="CAA0120632.1"/>
    </source>
</evidence>
<protein>
    <submittedName>
        <fullName evidence="4">N-acetylmuramate/N-acetylglucosamine kinase</fullName>
        <ecNumber evidence="4">2.7.1.-</ecNumber>
    </submittedName>
</protein>
<gene>
    <name evidence="4" type="primary">amgK</name>
    <name evidence="4" type="ORF">DPBNPPHM_02571</name>
</gene>
<name>A0A5S9QQI4_9GAMM</name>
<dbReference type="AlphaFoldDB" id="A0A5S9QQI4"/>
<dbReference type="GO" id="GO:0005524">
    <property type="term" value="F:ATP binding"/>
    <property type="evidence" value="ECO:0007669"/>
    <property type="project" value="UniProtKB-KW"/>
</dbReference>
<evidence type="ECO:0000259" key="3">
    <source>
        <dbReference type="Pfam" id="PF01636"/>
    </source>
</evidence>
<dbReference type="Gene3D" id="3.30.200.20">
    <property type="entry name" value="Phosphorylase Kinase, domain 1"/>
    <property type="match status" value="1"/>
</dbReference>
<dbReference type="InterPro" id="IPR002575">
    <property type="entry name" value="Aminoglycoside_PTrfase"/>
</dbReference>
<reference evidence="4 5" key="1">
    <citation type="submission" date="2019-11" db="EMBL/GenBank/DDBJ databases">
        <authorList>
            <person name="Holert J."/>
        </authorList>
    </citation>
    <scope>NUCLEOTIDE SEQUENCE [LARGE SCALE GENOMIC DNA]</scope>
    <source>
        <strain evidence="4">BC5_2</strain>
    </source>
</reference>
<dbReference type="EMBL" id="CACSII010000021">
    <property type="protein sequence ID" value="CAA0120632.1"/>
    <property type="molecule type" value="Genomic_DNA"/>
</dbReference>
<evidence type="ECO:0000313" key="5">
    <source>
        <dbReference type="Proteomes" id="UP000434580"/>
    </source>
</evidence>
<organism evidence="4 5">
    <name type="scientific">BD1-7 clade bacterium</name>
    <dbReference type="NCBI Taxonomy" id="2029982"/>
    <lineage>
        <taxon>Bacteria</taxon>
        <taxon>Pseudomonadati</taxon>
        <taxon>Pseudomonadota</taxon>
        <taxon>Gammaproteobacteria</taxon>
        <taxon>Cellvibrionales</taxon>
        <taxon>Spongiibacteraceae</taxon>
        <taxon>BD1-7 clade</taxon>
    </lineage>
</organism>
<dbReference type="PANTHER" id="PTHR33540">
    <property type="entry name" value="TRNA THREONYLCARBAMOYLADENOSINE BIOSYNTHESIS PROTEIN TSAE"/>
    <property type="match status" value="1"/>
</dbReference>
<dbReference type="Gene3D" id="3.90.1200.10">
    <property type="match status" value="1"/>
</dbReference>
<accession>A0A5S9QQI4</accession>
<dbReference type="InterPro" id="IPR011009">
    <property type="entry name" value="Kinase-like_dom_sf"/>
</dbReference>
<keyword evidence="2" id="KW-0067">ATP-binding</keyword>
<dbReference type="GO" id="GO:0016301">
    <property type="term" value="F:kinase activity"/>
    <property type="evidence" value="ECO:0007669"/>
    <property type="project" value="UniProtKB-KW"/>
</dbReference>
<dbReference type="Proteomes" id="UP000434580">
    <property type="component" value="Unassembled WGS sequence"/>
</dbReference>
<dbReference type="EC" id="2.7.1.-" evidence="4"/>
<dbReference type="SUPFAM" id="SSF56112">
    <property type="entry name" value="Protein kinase-like (PK-like)"/>
    <property type="match status" value="1"/>
</dbReference>
<dbReference type="PANTHER" id="PTHR33540:SF1">
    <property type="entry name" value="N-ACETYLMURAMATE_N-ACETYLGLUCOSAMINE KINASE"/>
    <property type="match status" value="1"/>
</dbReference>
<dbReference type="OrthoDB" id="9809275at2"/>